<keyword evidence="6" id="KW-0539">Nucleus</keyword>
<dbReference type="InterPro" id="IPR031736">
    <property type="entry name" value="REXO1-like_dom"/>
</dbReference>
<comment type="similarity">
    <text evidence="2">Belongs to the REXO1/REXO3 family.</text>
</comment>
<comment type="subcellular location">
    <subcellularLocation>
        <location evidence="1">Nucleus</location>
    </subcellularLocation>
</comment>
<dbReference type="InterPro" id="IPR013520">
    <property type="entry name" value="Ribonucl_H"/>
</dbReference>
<evidence type="ECO:0000313" key="8">
    <source>
        <dbReference type="EMBL" id="KAB0388868.1"/>
    </source>
</evidence>
<dbReference type="Proteomes" id="UP000437017">
    <property type="component" value="Unassembled WGS sequence"/>
</dbReference>
<reference evidence="8 9" key="1">
    <citation type="journal article" date="2019" name="PLoS ONE">
        <title>Genomic analyses reveal an absence of contemporary introgressive admixture between fin whales and blue whales, despite known hybrids.</title>
        <authorList>
            <person name="Westbury M.V."/>
            <person name="Petersen B."/>
            <person name="Lorenzen E.D."/>
        </authorList>
    </citation>
    <scope>NUCLEOTIDE SEQUENCE [LARGE SCALE GENOMIC DNA]</scope>
    <source>
        <strain evidence="8">FinWhale-01</strain>
    </source>
</reference>
<dbReference type="GO" id="GO:0003676">
    <property type="term" value="F:nucleic acid binding"/>
    <property type="evidence" value="ECO:0007669"/>
    <property type="project" value="InterPro"/>
</dbReference>
<evidence type="ECO:0000256" key="4">
    <source>
        <dbReference type="ARBA" id="ARBA00022801"/>
    </source>
</evidence>
<organism evidence="8 9">
    <name type="scientific">Balaenoptera physalus</name>
    <name type="common">Fin whale</name>
    <name type="synonym">Balaena physalus</name>
    <dbReference type="NCBI Taxonomy" id="9770"/>
    <lineage>
        <taxon>Eukaryota</taxon>
        <taxon>Metazoa</taxon>
        <taxon>Chordata</taxon>
        <taxon>Craniata</taxon>
        <taxon>Vertebrata</taxon>
        <taxon>Euteleostomi</taxon>
        <taxon>Mammalia</taxon>
        <taxon>Eutheria</taxon>
        <taxon>Laurasiatheria</taxon>
        <taxon>Artiodactyla</taxon>
        <taxon>Whippomorpha</taxon>
        <taxon>Cetacea</taxon>
        <taxon>Mysticeti</taxon>
        <taxon>Balaenopteridae</taxon>
        <taxon>Balaenoptera</taxon>
    </lineage>
</organism>
<evidence type="ECO:0000256" key="6">
    <source>
        <dbReference type="ARBA" id="ARBA00023242"/>
    </source>
</evidence>
<keyword evidence="9" id="KW-1185">Reference proteome</keyword>
<evidence type="ECO:0000256" key="1">
    <source>
        <dbReference type="ARBA" id="ARBA00004123"/>
    </source>
</evidence>
<evidence type="ECO:0000256" key="3">
    <source>
        <dbReference type="ARBA" id="ARBA00022722"/>
    </source>
</evidence>
<dbReference type="SMART" id="SM00479">
    <property type="entry name" value="EXOIII"/>
    <property type="match status" value="1"/>
</dbReference>
<dbReference type="PANTHER" id="PTHR12801:SF152">
    <property type="entry name" value="EXONUCLEASE DOMAIN-CONTAINING PROTEIN"/>
    <property type="match status" value="1"/>
</dbReference>
<evidence type="ECO:0000256" key="2">
    <source>
        <dbReference type="ARBA" id="ARBA00006357"/>
    </source>
</evidence>
<name>A0A643BMB9_BALPH</name>
<dbReference type="GO" id="GO:0005634">
    <property type="term" value="C:nucleus"/>
    <property type="evidence" value="ECO:0007669"/>
    <property type="project" value="UniProtKB-SubCell"/>
</dbReference>
<accession>A0A643BMB9</accession>
<evidence type="ECO:0000256" key="5">
    <source>
        <dbReference type="ARBA" id="ARBA00022839"/>
    </source>
</evidence>
<dbReference type="InterPro" id="IPR036397">
    <property type="entry name" value="RNaseH_sf"/>
</dbReference>
<feature type="domain" description="Exonuclease" evidence="7">
    <location>
        <begin position="146"/>
        <end position="302"/>
    </location>
</feature>
<dbReference type="PANTHER" id="PTHR12801">
    <property type="entry name" value="RNA EXONUCLEASE REXO1 / RECO3 FAMILY MEMBER-RELATED"/>
    <property type="match status" value="1"/>
</dbReference>
<dbReference type="GO" id="GO:0010629">
    <property type="term" value="P:negative regulation of gene expression"/>
    <property type="evidence" value="ECO:0007669"/>
    <property type="project" value="UniProtKB-ARBA"/>
</dbReference>
<dbReference type="FunFam" id="3.30.420.10:FF:000031">
    <property type="entry name" value="RNA exonuclease 1"/>
    <property type="match status" value="1"/>
</dbReference>
<proteinExistence type="inferred from homology"/>
<comment type="caution">
    <text evidence="8">The sequence shown here is derived from an EMBL/GenBank/DDBJ whole genome shotgun (WGS) entry which is preliminary data.</text>
</comment>
<dbReference type="AlphaFoldDB" id="A0A643BMB9"/>
<evidence type="ECO:0000313" key="9">
    <source>
        <dbReference type="Proteomes" id="UP000437017"/>
    </source>
</evidence>
<keyword evidence="4" id="KW-0378">Hydrolase</keyword>
<evidence type="ECO:0000259" key="7">
    <source>
        <dbReference type="SMART" id="SM00479"/>
    </source>
</evidence>
<dbReference type="GO" id="GO:0004527">
    <property type="term" value="F:exonuclease activity"/>
    <property type="evidence" value="ECO:0007669"/>
    <property type="project" value="UniProtKB-KW"/>
</dbReference>
<keyword evidence="5" id="KW-0269">Exonuclease</keyword>
<dbReference type="Gene3D" id="3.30.420.10">
    <property type="entry name" value="Ribonuclease H-like superfamily/Ribonuclease H"/>
    <property type="match status" value="1"/>
</dbReference>
<dbReference type="InterPro" id="IPR034922">
    <property type="entry name" value="REX1-like_exo"/>
</dbReference>
<dbReference type="CDD" id="cd06145">
    <property type="entry name" value="REX1_like"/>
    <property type="match status" value="1"/>
</dbReference>
<gene>
    <name evidence="8" type="ORF">E2I00_005648</name>
</gene>
<dbReference type="OrthoDB" id="206335at2759"/>
<dbReference type="Pfam" id="PF15870">
    <property type="entry name" value="EloA-BP1"/>
    <property type="match status" value="1"/>
</dbReference>
<sequence length="305" mass="34931">MLKYKVAHPKQALGASESSSKVPDEKYLRLYKTEDEAFNKAKIEEKATYEHCGSQNIYVNIAINILKKLRGQDVFGSSNDKKTTGLKKNEKKNVLTGTILYRHLKDYLLTEEQCQVAKLHVHDQKENLEGFVKTFVKFPHPDRYHSVLAVNYEMCYTVKGLELTRVTVVDHSLQVVYDTFVEPDEVIDYNTRFSGVVEDDLKNTKTSIHDVQAILLNLFSADTVLIGHSFEHSLYALKLIHTSVVDTTVMFSHWRGLPHKRSLKSLVADYLRRIIQDDGHNSSENATACMELVLWKVKDELKGKK</sequence>
<protein>
    <recommendedName>
        <fullName evidence="7">Exonuclease domain-containing protein</fullName>
    </recommendedName>
</protein>
<dbReference type="InterPro" id="IPR012337">
    <property type="entry name" value="RNaseH-like_sf"/>
</dbReference>
<dbReference type="EMBL" id="SGJD01010434">
    <property type="protein sequence ID" value="KAB0388868.1"/>
    <property type="molecule type" value="Genomic_DNA"/>
</dbReference>
<keyword evidence="3" id="KW-0540">Nuclease</keyword>
<dbReference type="InterPro" id="IPR047021">
    <property type="entry name" value="REXO1/3/4-like"/>
</dbReference>
<dbReference type="SUPFAM" id="SSF53098">
    <property type="entry name" value="Ribonuclease H-like"/>
    <property type="match status" value="1"/>
</dbReference>